<dbReference type="GO" id="GO:0009247">
    <property type="term" value="P:glycolipid biosynthetic process"/>
    <property type="evidence" value="ECO:0007669"/>
    <property type="project" value="UniProtKB-ARBA"/>
</dbReference>
<accession>A0A8G2C7Q9</accession>
<dbReference type="PANTHER" id="PTHR30606">
    <property type="entry name" value="LIPID A BIOSYNTHESIS LAUROYL ACYLTRANSFERASE"/>
    <property type="match status" value="1"/>
</dbReference>
<evidence type="ECO:0000313" key="8">
    <source>
        <dbReference type="Proteomes" id="UP000184001"/>
    </source>
</evidence>
<dbReference type="CDD" id="cd07984">
    <property type="entry name" value="LPLAT_LABLAT-like"/>
    <property type="match status" value="1"/>
</dbReference>
<dbReference type="EMBL" id="FQZR01000002">
    <property type="protein sequence ID" value="SHI69042.1"/>
    <property type="molecule type" value="Genomic_DNA"/>
</dbReference>
<evidence type="ECO:0000256" key="2">
    <source>
        <dbReference type="ARBA" id="ARBA00022475"/>
    </source>
</evidence>
<comment type="caution">
    <text evidence="7">The sequence shown here is derived from an EMBL/GenBank/DDBJ whole genome shotgun (WGS) entry which is preliminary data.</text>
</comment>
<sequence length="306" mass="34421">MNPIYSAIYTLGTKMTVHSSKVLGCALGTLMWNSIPKRRKLAITAIQRHLNVEYEEAVVIAKKSFMHNCRSFLELFLVPKVNQKFINELVVQDPENAFSTCVATNSPMIAVTAHMGAWEIMAGLLGEIGSVAHRAQPLVVVRTNKNKNINELIFKLRGGRGAVVLSHRNAVFGVLRALKRKGIAAFLVDHNTKRKEALFTDFLGETAAVNSGPAFLALRGKAIVLPAFLVRNEQGGYTFILEKPLDTESLQGTREEKIQQITRFYTDAVERIVRKYPEQWFWMHKRWKTQPKAGDFILPRNDSSAQ</sequence>
<keyword evidence="3" id="KW-0997">Cell inner membrane</keyword>
<dbReference type="AlphaFoldDB" id="A0A8G2C7Q9"/>
<evidence type="ECO:0000256" key="3">
    <source>
        <dbReference type="ARBA" id="ARBA00022519"/>
    </source>
</evidence>
<dbReference type="GO" id="GO:0016746">
    <property type="term" value="F:acyltransferase activity"/>
    <property type="evidence" value="ECO:0007669"/>
    <property type="project" value="UniProtKB-KW"/>
</dbReference>
<dbReference type="PANTHER" id="PTHR30606:SF10">
    <property type="entry name" value="PHOSPHATIDYLINOSITOL MANNOSIDE ACYLTRANSFERASE"/>
    <property type="match status" value="1"/>
</dbReference>
<evidence type="ECO:0000256" key="6">
    <source>
        <dbReference type="ARBA" id="ARBA00023315"/>
    </source>
</evidence>
<evidence type="ECO:0000256" key="4">
    <source>
        <dbReference type="ARBA" id="ARBA00022679"/>
    </source>
</evidence>
<evidence type="ECO:0000256" key="1">
    <source>
        <dbReference type="ARBA" id="ARBA00004533"/>
    </source>
</evidence>
<keyword evidence="2" id="KW-1003">Cell membrane</keyword>
<reference evidence="7 8" key="1">
    <citation type="submission" date="2016-11" db="EMBL/GenBank/DDBJ databases">
        <authorList>
            <person name="Varghese N."/>
            <person name="Submissions S."/>
        </authorList>
    </citation>
    <scope>NUCLEOTIDE SEQUENCE [LARGE SCALE GENOMIC DNA]</scope>
    <source>
        <strain evidence="7 8">DSM 17919</strain>
    </source>
</reference>
<dbReference type="Proteomes" id="UP000184001">
    <property type="component" value="Unassembled WGS sequence"/>
</dbReference>
<proteinExistence type="predicted"/>
<keyword evidence="6" id="KW-0012">Acyltransferase</keyword>
<dbReference type="Pfam" id="PF03279">
    <property type="entry name" value="Lip_A_acyltrans"/>
    <property type="match status" value="1"/>
</dbReference>
<evidence type="ECO:0000256" key="5">
    <source>
        <dbReference type="ARBA" id="ARBA00023136"/>
    </source>
</evidence>
<gene>
    <name evidence="7" type="ORF">SAMN05660830_00679</name>
</gene>
<organism evidence="7 8">
    <name type="scientific">Halodesulfovibrio aestuarii</name>
    <dbReference type="NCBI Taxonomy" id="126333"/>
    <lineage>
        <taxon>Bacteria</taxon>
        <taxon>Pseudomonadati</taxon>
        <taxon>Thermodesulfobacteriota</taxon>
        <taxon>Desulfovibrionia</taxon>
        <taxon>Desulfovibrionales</taxon>
        <taxon>Desulfovibrionaceae</taxon>
        <taxon>Halodesulfovibrio</taxon>
    </lineage>
</organism>
<dbReference type="GO" id="GO:0005886">
    <property type="term" value="C:plasma membrane"/>
    <property type="evidence" value="ECO:0007669"/>
    <property type="project" value="UniProtKB-SubCell"/>
</dbReference>
<keyword evidence="5" id="KW-0472">Membrane</keyword>
<evidence type="ECO:0000313" key="7">
    <source>
        <dbReference type="EMBL" id="SHI69042.1"/>
    </source>
</evidence>
<keyword evidence="4 7" id="KW-0808">Transferase</keyword>
<name>A0A8G2C7Q9_9BACT</name>
<dbReference type="InterPro" id="IPR004960">
    <property type="entry name" value="LipA_acyltrans"/>
</dbReference>
<protein>
    <submittedName>
        <fullName evidence="7">KDO2-lipid IV(A) lauroyltransferase</fullName>
    </submittedName>
</protein>
<comment type="subcellular location">
    <subcellularLocation>
        <location evidence="1">Cell inner membrane</location>
    </subcellularLocation>
</comment>